<proteinExistence type="predicted"/>
<evidence type="ECO:0008006" key="3">
    <source>
        <dbReference type="Google" id="ProtNLM"/>
    </source>
</evidence>
<reference evidence="1" key="1">
    <citation type="submission" date="2023-07" db="EMBL/GenBank/DDBJ databases">
        <title>Two novel species in the genus Flavivirga.</title>
        <authorList>
            <person name="Kwon K."/>
        </authorList>
    </citation>
    <scope>NUCLEOTIDE SEQUENCE</scope>
    <source>
        <strain evidence="1">KACC 14157</strain>
    </source>
</reference>
<gene>
    <name evidence="1" type="ORF">Q4Q39_04520</name>
</gene>
<evidence type="ECO:0000313" key="1">
    <source>
        <dbReference type="EMBL" id="MDO5986665.1"/>
    </source>
</evidence>
<protein>
    <recommendedName>
        <fullName evidence="3">DUF4403 family protein</fullName>
    </recommendedName>
</protein>
<dbReference type="EMBL" id="JAUOEM010000001">
    <property type="protein sequence ID" value="MDO5986665.1"/>
    <property type="molecule type" value="Genomic_DNA"/>
</dbReference>
<sequence>MTDIAFSQVSGKILMDSLSLPGAEIKFKESDKEVLADFDGKFYLPIESENENDNLVISYADLSIEIENIELSNGKLNIGNFEIPYLKDISIKEFEQLSELEKESCLPTYCWGQLLGYFYTNKLENGYLTLKCKEKITEFEFNPTTKTILVDWNLIK</sequence>
<evidence type="ECO:0000313" key="2">
    <source>
        <dbReference type="Proteomes" id="UP001176891"/>
    </source>
</evidence>
<name>A0ABT8WZ83_9FLAO</name>
<accession>A0ABT8WZ83</accession>
<dbReference type="Proteomes" id="UP001176891">
    <property type="component" value="Unassembled WGS sequence"/>
</dbReference>
<keyword evidence="2" id="KW-1185">Reference proteome</keyword>
<dbReference type="RefSeq" id="WP_303281181.1">
    <property type="nucleotide sequence ID" value="NZ_BAABCZ010000016.1"/>
</dbReference>
<comment type="caution">
    <text evidence="1">The sequence shown here is derived from an EMBL/GenBank/DDBJ whole genome shotgun (WGS) entry which is preliminary data.</text>
</comment>
<organism evidence="1 2">
    <name type="scientific">Flavivirga amylovorans</name>
    <dbReference type="NCBI Taxonomy" id="870486"/>
    <lineage>
        <taxon>Bacteria</taxon>
        <taxon>Pseudomonadati</taxon>
        <taxon>Bacteroidota</taxon>
        <taxon>Flavobacteriia</taxon>
        <taxon>Flavobacteriales</taxon>
        <taxon>Flavobacteriaceae</taxon>
        <taxon>Flavivirga</taxon>
    </lineage>
</organism>